<dbReference type="PANTHER" id="PTHR17972">
    <property type="entry name" value="NUCLEOLAR RNA-ASSOCIATED PROTEIN"/>
    <property type="match status" value="1"/>
</dbReference>
<dbReference type="Pfam" id="PF17403">
    <property type="entry name" value="Nrap_D2"/>
    <property type="match status" value="2"/>
</dbReference>
<feature type="domain" description="Nrap protein" evidence="13">
    <location>
        <begin position="817"/>
        <end position="923"/>
    </location>
</feature>
<reference evidence="15" key="2">
    <citation type="submission" date="2025-08" db="UniProtKB">
        <authorList>
            <consortium name="Ensembl"/>
        </authorList>
    </citation>
    <scope>IDENTIFICATION</scope>
</reference>
<dbReference type="Gene3D" id="3.30.70.3030">
    <property type="match status" value="1"/>
</dbReference>
<feature type="region of interest" description="Disordered" evidence="8">
    <location>
        <begin position="1"/>
        <end position="20"/>
    </location>
</feature>
<feature type="domain" description="Nrap protein" evidence="10">
    <location>
        <begin position="349"/>
        <end position="404"/>
    </location>
</feature>
<dbReference type="GO" id="GO:0003723">
    <property type="term" value="F:RNA binding"/>
    <property type="evidence" value="ECO:0007669"/>
    <property type="project" value="UniProtKB-KW"/>
</dbReference>
<protein>
    <recommendedName>
        <fullName evidence="3 7">Nucleolar protein 6</fullName>
    </recommendedName>
</protein>
<dbReference type="AlphaFoldDB" id="A0A3P8TKD8"/>
<reference evidence="15 16" key="1">
    <citation type="submission" date="2018-03" db="EMBL/GenBank/DDBJ databases">
        <title>Finding Nemo's genes: A chromosome-scale reference assembly of the genome of the orange clownfish Amphiprion percula.</title>
        <authorList>
            <person name="Lehmann R."/>
        </authorList>
    </citation>
    <scope>NUCLEOTIDE SEQUENCE</scope>
</reference>
<proteinExistence type="inferred from homology"/>
<accession>A0A3P8TKD8</accession>
<evidence type="ECO:0000256" key="8">
    <source>
        <dbReference type="SAM" id="MobiDB-lite"/>
    </source>
</evidence>
<comment type="function">
    <text evidence="6">Part of the small subunit (SSU) processome, first precursor of the small eukaryotic ribosomal subunit. During the assembly of the SSU processome in the nucleolus, many ribosome biogenesis factors, an RNA chaperone and ribosomal proteins associate with the nascent pre-rRNA and work in concert to generate RNA folding, modifications, rearrangements and cleavage as well as targeted degradation of pre-ribosomal RNA by the RNA exosome.</text>
</comment>
<dbReference type="Pfam" id="PF03813">
    <property type="entry name" value="Nrap"/>
    <property type="match status" value="1"/>
</dbReference>
<feature type="domain" description="Nrap protein" evidence="14">
    <location>
        <begin position="925"/>
        <end position="1059"/>
    </location>
</feature>
<dbReference type="GO" id="GO:0006409">
    <property type="term" value="P:tRNA export from nucleus"/>
    <property type="evidence" value="ECO:0007669"/>
    <property type="project" value="TreeGrafter"/>
</dbReference>
<feature type="domain" description="Nrap protein" evidence="11">
    <location>
        <begin position="410"/>
        <end position="569"/>
    </location>
</feature>
<dbReference type="InterPro" id="IPR035367">
    <property type="entry name" value="Nrap_D2"/>
</dbReference>
<evidence type="ECO:0000259" key="10">
    <source>
        <dbReference type="Pfam" id="PF17403"/>
    </source>
</evidence>
<evidence type="ECO:0000259" key="14">
    <source>
        <dbReference type="Pfam" id="PF17407"/>
    </source>
</evidence>
<dbReference type="GeneTree" id="ENSGT00390000018619"/>
<dbReference type="GO" id="GO:0006364">
    <property type="term" value="P:rRNA processing"/>
    <property type="evidence" value="ECO:0007669"/>
    <property type="project" value="TreeGrafter"/>
</dbReference>
<dbReference type="InterPro" id="IPR035368">
    <property type="entry name" value="Nrap_D3"/>
</dbReference>
<dbReference type="InterPro" id="IPR035369">
    <property type="entry name" value="Nrap_D4"/>
</dbReference>
<evidence type="ECO:0000256" key="2">
    <source>
        <dbReference type="ARBA" id="ARBA00006674"/>
    </source>
</evidence>
<dbReference type="GO" id="GO:0032040">
    <property type="term" value="C:small-subunit processome"/>
    <property type="evidence" value="ECO:0007669"/>
    <property type="project" value="TreeGrafter"/>
</dbReference>
<evidence type="ECO:0000256" key="6">
    <source>
        <dbReference type="ARBA" id="ARBA00035000"/>
    </source>
</evidence>
<dbReference type="GO" id="GO:0034456">
    <property type="term" value="C:UTP-C complex"/>
    <property type="evidence" value="ECO:0007669"/>
    <property type="project" value="TreeGrafter"/>
</dbReference>
<dbReference type="Gene3D" id="1.10.1410.10">
    <property type="match status" value="1"/>
</dbReference>
<dbReference type="Pfam" id="PF17407">
    <property type="entry name" value="Nrap_D6"/>
    <property type="match status" value="1"/>
</dbReference>
<dbReference type="InterPro" id="IPR005554">
    <property type="entry name" value="NOL6/Upt22"/>
</dbReference>
<dbReference type="PANTHER" id="PTHR17972:SF0">
    <property type="entry name" value="NUCLEOLAR PROTEIN 6"/>
    <property type="match status" value="1"/>
</dbReference>
<dbReference type="InterPro" id="IPR035371">
    <property type="entry name" value="Nrap_D6"/>
</dbReference>
<sequence length="1068" mass="119976">MILSDCFHEEEENEAPVKAKRIKPDAGEEEEVVYHPVKLSRNDLYRPPTAEELNQLKEAESLFHCSLLKMQGIIVCVYVQCLTHLLDQLSFQKVSDLSWLSGTVKVPFLLLPKITKGKFHMAPPASIDLIGSYPLGTCTKPHVMVDLAVTIPADVLHPKDVVNQRYPRKRALYLAGLAQYLTSSSDIGTMRYSCLHGNRLRPVLLLTPPDKNSSSFTVRVHACPPPGFFKPSRFHPQRNNIRTEWYTGLQTSHSGKIPPTPHYNSSVLGDLLPRAHLQFLSAISSQCSAFADGVALLKVWLRQRELNQGTGCFNGFLASMLMAYLLTTHRISNTMTAYQLLRNSLNFLEFHSAFQVVFVDPSGHLNMCADMTACTYMQLQHEASVSMQFWDNPTVDGFHSLLMTPKPMIRTSDHVFQLCELVKLQSSCKKLNLLSELMDHSGNYIHTALPFILSLLQQGLDQRIQLLTHSLSPDPEWSVESEAPKYKAQPPLSFGLLFRPELAASVLERGPPADSPKAAEFRQLWGLRSELRRFQDGAITEAVLWDGESMCQKRLVPKQIITHLLQLHADIPESCVRYVGAMVDDVIKSGSEVPSTGEEKSLAVVQSYDDLSRKLWRLEGLPLSITAVQGAHPALRYTQVFPPKPLKMDYSFFDKEKTCRSLVPKEGKPCPAYITPITVICHMEGSGKWPNDRLAIRHIRAAFHIQLGELLRKHHKYTCRPCPTHLDVWKDGLVFRIQVAYHREPQVLRESVNPEGLLVVRDNEEAQALEMATIHKPLLTSTLHGLQQQHPCFGAVCRLAKRWLGAQLFTPLLRFNHVGFLRFLHLLSSFDWKNNPLVVNLNNQLIAADYTEIKNGFMASRESLPVMFIATPKDKKLSMWTRRAPNVQMLQRVMMVAAESLKVLEQQLMDGNQIQDVKVVMRPPLEVYDAVIHLNPKQVPLLSQAVDPPSVTFSRGVMTGSAAQSGGSLPVIDYNPVSLYLAELREAFGDLALFFCDPYGGTVIAVLWKPKAFSPVPFKTSQVSARSVKVTGDEANTVPNVEAILEDFQIMGKGLVKSVEARTEKWSF</sequence>
<evidence type="ECO:0000256" key="3">
    <source>
        <dbReference type="ARBA" id="ARBA00016437"/>
    </source>
</evidence>
<evidence type="ECO:0000256" key="5">
    <source>
        <dbReference type="ARBA" id="ARBA00023242"/>
    </source>
</evidence>
<keyword evidence="16" id="KW-1185">Reference proteome</keyword>
<evidence type="ECO:0000256" key="4">
    <source>
        <dbReference type="ARBA" id="ARBA00022884"/>
    </source>
</evidence>
<organism evidence="15 16">
    <name type="scientific">Amphiprion percula</name>
    <name type="common">Orange clownfish</name>
    <name type="synonym">Lutjanus percula</name>
    <dbReference type="NCBI Taxonomy" id="161767"/>
    <lineage>
        <taxon>Eukaryota</taxon>
        <taxon>Metazoa</taxon>
        <taxon>Chordata</taxon>
        <taxon>Craniata</taxon>
        <taxon>Vertebrata</taxon>
        <taxon>Euteleostomi</taxon>
        <taxon>Actinopterygii</taxon>
        <taxon>Neopterygii</taxon>
        <taxon>Teleostei</taxon>
        <taxon>Neoteleostei</taxon>
        <taxon>Acanthomorphata</taxon>
        <taxon>Ovalentaria</taxon>
        <taxon>Pomacentridae</taxon>
        <taxon>Amphiprion</taxon>
    </lineage>
</organism>
<evidence type="ECO:0000256" key="7">
    <source>
        <dbReference type="RuleBase" id="RU364032"/>
    </source>
</evidence>
<name>A0A3P8TKD8_AMPPE</name>
<dbReference type="Ensembl" id="ENSAPET00000025980.1">
    <property type="protein sequence ID" value="ENSAPEP00000025314.1"/>
    <property type="gene ID" value="ENSAPEG00000017733.1"/>
</dbReference>
<evidence type="ECO:0000313" key="15">
    <source>
        <dbReference type="Ensembl" id="ENSAPEP00000025314.1"/>
    </source>
</evidence>
<feature type="domain" description="Nrap protein" evidence="10">
    <location>
        <begin position="289"/>
        <end position="348"/>
    </location>
</feature>
<evidence type="ECO:0000256" key="1">
    <source>
        <dbReference type="ARBA" id="ARBA00004604"/>
    </source>
</evidence>
<keyword evidence="4 7" id="KW-0694">RNA-binding</keyword>
<evidence type="ECO:0000313" key="16">
    <source>
        <dbReference type="Proteomes" id="UP000265080"/>
    </source>
</evidence>
<feature type="domain" description="Nrap protein" evidence="9">
    <location>
        <begin position="145"/>
        <end position="285"/>
    </location>
</feature>
<dbReference type="InterPro" id="IPR035082">
    <property type="entry name" value="Nrap_D1"/>
</dbReference>
<evidence type="ECO:0000259" key="13">
    <source>
        <dbReference type="Pfam" id="PF17406"/>
    </source>
</evidence>
<dbReference type="Pfam" id="PF17405">
    <property type="entry name" value="Nrap_D4"/>
    <property type="match status" value="1"/>
</dbReference>
<dbReference type="Proteomes" id="UP000265080">
    <property type="component" value="Chromosome 5"/>
</dbReference>
<dbReference type="InterPro" id="IPR035370">
    <property type="entry name" value="Nrap_D5"/>
</dbReference>
<feature type="domain" description="Nrap protein" evidence="12">
    <location>
        <begin position="584"/>
        <end position="788"/>
    </location>
</feature>
<dbReference type="FunFam" id="3.30.70.3030:FF:000001">
    <property type="entry name" value="Nucleolar protein 6"/>
    <property type="match status" value="1"/>
</dbReference>
<evidence type="ECO:0000259" key="9">
    <source>
        <dbReference type="Pfam" id="PF03813"/>
    </source>
</evidence>
<dbReference type="Pfam" id="PF17406">
    <property type="entry name" value="Nrap_D5"/>
    <property type="match status" value="1"/>
</dbReference>
<reference evidence="15" key="3">
    <citation type="submission" date="2025-09" db="UniProtKB">
        <authorList>
            <consortium name="Ensembl"/>
        </authorList>
    </citation>
    <scope>IDENTIFICATION</scope>
</reference>
<dbReference type="Pfam" id="PF17404">
    <property type="entry name" value="Nrap_D3"/>
    <property type="match status" value="1"/>
</dbReference>
<keyword evidence="5 7" id="KW-0539">Nucleus</keyword>
<comment type="similarity">
    <text evidence="2 7">Belongs to the NRAP family.</text>
</comment>
<evidence type="ECO:0000259" key="11">
    <source>
        <dbReference type="Pfam" id="PF17404"/>
    </source>
</evidence>
<comment type="subcellular location">
    <subcellularLocation>
        <location evidence="1 7">Nucleus</location>
        <location evidence="1 7">Nucleolus</location>
    </subcellularLocation>
</comment>
<dbReference type="GO" id="GO:0032545">
    <property type="term" value="C:CURI complex"/>
    <property type="evidence" value="ECO:0007669"/>
    <property type="project" value="TreeGrafter"/>
</dbReference>
<evidence type="ECO:0000259" key="12">
    <source>
        <dbReference type="Pfam" id="PF17405"/>
    </source>
</evidence>